<dbReference type="InterPro" id="IPR023997">
    <property type="entry name" value="TonB-dep_OMP_SusC/RagA_CS"/>
</dbReference>
<dbReference type="Pfam" id="PF13715">
    <property type="entry name" value="CarbopepD_reg_2"/>
    <property type="match status" value="1"/>
</dbReference>
<dbReference type="Gene3D" id="2.40.170.20">
    <property type="entry name" value="TonB-dependent receptor, beta-barrel domain"/>
    <property type="match status" value="1"/>
</dbReference>
<keyword evidence="4 7" id="KW-0812">Transmembrane</keyword>
<evidence type="ECO:0000256" key="1">
    <source>
        <dbReference type="ARBA" id="ARBA00004571"/>
    </source>
</evidence>
<dbReference type="Pfam" id="PF07660">
    <property type="entry name" value="STN"/>
    <property type="match status" value="1"/>
</dbReference>
<dbReference type="InterPro" id="IPR011662">
    <property type="entry name" value="Secretin/TonB_short_N"/>
</dbReference>
<keyword evidence="3 7" id="KW-1134">Transmembrane beta strand</keyword>
<keyword evidence="2 7" id="KW-0813">Transport</keyword>
<name>A0A0D0G0S0_9SPHI</name>
<dbReference type="SUPFAM" id="SSF56935">
    <property type="entry name" value="Porins"/>
    <property type="match status" value="1"/>
</dbReference>
<reference evidence="9 10" key="1">
    <citation type="submission" date="2015-01" db="EMBL/GenBank/DDBJ databases">
        <title>Draft genome sequence of Pedobacter sp. NL19 isolated from sludge of an effluent treatment pond in an abandoned uranium mine.</title>
        <authorList>
            <person name="Santos T."/>
            <person name="Caetano T."/>
            <person name="Covas C."/>
            <person name="Cruz A."/>
            <person name="Mendo S."/>
        </authorList>
    </citation>
    <scope>NUCLEOTIDE SEQUENCE [LARGE SCALE GENOMIC DNA]</scope>
    <source>
        <strain evidence="9 10">NL19</strain>
    </source>
</reference>
<comment type="caution">
    <text evidence="9">The sequence shown here is derived from an EMBL/GenBank/DDBJ whole genome shotgun (WGS) entry which is preliminary data.</text>
</comment>
<sequence length="1215" mass="135019">MSKNWQGRNLIWRTMKVTFVLLFSVLMHVSAAGLAQKININKKNSALPEIFNDLGKQSGYQFFYNERLLEKAKKVNLKIQDGTLDETLKLCFKDQPFSYEIIDKTVVVKEKEKTEKEVVTTKAADPVVVKGTVSFAYPDGRVEKVFGVNVTEKGTANVRQTGADGQFTISVTKGAVLVFTKIGFKTQEVRISDNNPVLAIRMEESSMNLKETVITGYQQLDKKKFTGASVKLKGDELRQTGSTDIGRALEGKVAGVSIQNVSGTFGSAPKIRIRGVTSLTGSNKPLWVVDGIALEDVIDVTNDQLASGDASTLLGSSAAGINMNDVEDIYVLKDVAATSLYGARAMNGVVVITTKKGKSGNLQINYTGNFSSQLRPSYNGFNISNSADQMSIYSELYGKGMLNLKDIGNAANVGVYGKMYNNLQTIDPATGQFLLQNTPDARNAFLSRYASANTDWFKYLFRNTLTQEHSISISSGTDKAQHYTSVSFYNDNGWTIADKVKRYTFNSQNTYNFSSKLSGGIITTASYREQNAPGTINRTNDAYFGKLTREFDINPYSYALNTSRALTPYDEQGNLEYFRMNYAPFNIINELQNNQLKLTGLDVKLQLNLAYKVDPYLKYEFLGAARYAKTTQENLVNENSNRANAYRANYNSQIANGNTYLYKDTDNPNALPEVVMGAGGLYNRNDNSLGSYNFRNNLTYIRSFGRHDLNVLVGQEIRSADRQDAFNNGFGYQYENGGIPLVNYKIIKQGVEQNRQYYGMGKTQDRFASFYATAGYTFDHKYNLSAAARYDGSNQLGKSPQARWLPTWSVSGSWNIDQEKFLKDVEAISTLKLRASYGLSASTGNATNSALILKTVNTLRPYSPEIESGINIRDLENSNLTYEKQYSGNIGMDAGFFNNRLSVTADVYNKKGFDLIGRLRSSGIGGQIDKTGNYANLRSHGVEFTVSGEIIREKDWGWRSTLIFSYAANKITNTKDQPIIFDMLLPTGGNQLGRPVGSLYSLDFKGLDHLTGIPLFVNELGEISQKTNLQDIETKYLKYEGPVDPPYSGGFTNSIRYKAFTLTAQLIYQGGNKIRLNSVFKPTYSDLDAMPTEFRNRWILPGDEAKTNIPSIMDAINNYNMPSGYYPYNNYNFSSARVANGGFARLKYVSLAYQLPERFANAIGLHSMSLTAAATNMLLFFADKKLEGQDPEFFNAGGVAQPLQKQVIISLKIGL</sequence>
<dbReference type="AlphaFoldDB" id="A0A0D0G0S0"/>
<evidence type="ECO:0000313" key="9">
    <source>
        <dbReference type="EMBL" id="KIO78354.1"/>
    </source>
</evidence>
<dbReference type="InterPro" id="IPR037066">
    <property type="entry name" value="Plug_dom_sf"/>
</dbReference>
<evidence type="ECO:0000256" key="6">
    <source>
        <dbReference type="ARBA" id="ARBA00023237"/>
    </source>
</evidence>
<protein>
    <submittedName>
        <fullName evidence="9">Membrane protein</fullName>
    </submittedName>
</protein>
<dbReference type="NCBIfam" id="TIGR04056">
    <property type="entry name" value="OMP_RagA_SusC"/>
    <property type="match status" value="1"/>
</dbReference>
<dbReference type="Pfam" id="PF07715">
    <property type="entry name" value="Plug"/>
    <property type="match status" value="1"/>
</dbReference>
<dbReference type="GO" id="GO:0009279">
    <property type="term" value="C:cell outer membrane"/>
    <property type="evidence" value="ECO:0007669"/>
    <property type="project" value="UniProtKB-SubCell"/>
</dbReference>
<evidence type="ECO:0000313" key="10">
    <source>
        <dbReference type="Proteomes" id="UP000032049"/>
    </source>
</evidence>
<evidence type="ECO:0000256" key="5">
    <source>
        <dbReference type="ARBA" id="ARBA00023136"/>
    </source>
</evidence>
<keyword evidence="10" id="KW-1185">Reference proteome</keyword>
<dbReference type="Gene3D" id="2.170.130.10">
    <property type="entry name" value="TonB-dependent receptor, plug domain"/>
    <property type="match status" value="1"/>
</dbReference>
<accession>A0A0D0G0S0</accession>
<dbReference type="SUPFAM" id="SSF49464">
    <property type="entry name" value="Carboxypeptidase regulatory domain-like"/>
    <property type="match status" value="1"/>
</dbReference>
<dbReference type="SMART" id="SM00965">
    <property type="entry name" value="STN"/>
    <property type="match status" value="1"/>
</dbReference>
<dbReference type="PROSITE" id="PS52016">
    <property type="entry name" value="TONB_DEPENDENT_REC_3"/>
    <property type="match status" value="1"/>
</dbReference>
<proteinExistence type="inferred from homology"/>
<organism evidence="9 10">
    <name type="scientific">Pedobacter lusitanus</name>
    <dbReference type="NCBI Taxonomy" id="1503925"/>
    <lineage>
        <taxon>Bacteria</taxon>
        <taxon>Pseudomonadati</taxon>
        <taxon>Bacteroidota</taxon>
        <taxon>Sphingobacteriia</taxon>
        <taxon>Sphingobacteriales</taxon>
        <taxon>Sphingobacteriaceae</taxon>
        <taxon>Pedobacter</taxon>
    </lineage>
</organism>
<comment type="subcellular location">
    <subcellularLocation>
        <location evidence="1 7">Cell outer membrane</location>
        <topology evidence="1 7">Multi-pass membrane protein</topology>
    </subcellularLocation>
</comment>
<feature type="domain" description="Secretin/TonB short N-terminal" evidence="8">
    <location>
        <begin position="60"/>
        <end position="111"/>
    </location>
</feature>
<comment type="similarity">
    <text evidence="7">Belongs to the TonB-dependent receptor family.</text>
</comment>
<dbReference type="InterPro" id="IPR023996">
    <property type="entry name" value="TonB-dep_OMP_SusC/RagA"/>
</dbReference>
<evidence type="ECO:0000256" key="2">
    <source>
        <dbReference type="ARBA" id="ARBA00022448"/>
    </source>
</evidence>
<dbReference type="EMBL" id="JXRA01000016">
    <property type="protein sequence ID" value="KIO78354.1"/>
    <property type="molecule type" value="Genomic_DNA"/>
</dbReference>
<evidence type="ECO:0000256" key="4">
    <source>
        <dbReference type="ARBA" id="ARBA00022692"/>
    </source>
</evidence>
<dbReference type="STRING" id="1503925.TH53_04275"/>
<dbReference type="Proteomes" id="UP000032049">
    <property type="component" value="Unassembled WGS sequence"/>
</dbReference>
<evidence type="ECO:0000256" key="7">
    <source>
        <dbReference type="PROSITE-ProRule" id="PRU01360"/>
    </source>
</evidence>
<keyword evidence="5 7" id="KW-0472">Membrane</keyword>
<dbReference type="NCBIfam" id="TIGR04057">
    <property type="entry name" value="SusC_RagA_signa"/>
    <property type="match status" value="1"/>
</dbReference>
<dbReference type="InterPro" id="IPR039426">
    <property type="entry name" value="TonB-dep_rcpt-like"/>
</dbReference>
<keyword evidence="6 7" id="KW-0998">Cell outer membrane</keyword>
<dbReference type="InterPro" id="IPR036942">
    <property type="entry name" value="Beta-barrel_TonB_sf"/>
</dbReference>
<dbReference type="InterPro" id="IPR012910">
    <property type="entry name" value="Plug_dom"/>
</dbReference>
<dbReference type="InterPro" id="IPR008969">
    <property type="entry name" value="CarboxyPept-like_regulatory"/>
</dbReference>
<evidence type="ECO:0000256" key="3">
    <source>
        <dbReference type="ARBA" id="ARBA00022452"/>
    </source>
</evidence>
<evidence type="ECO:0000259" key="8">
    <source>
        <dbReference type="SMART" id="SM00965"/>
    </source>
</evidence>
<gene>
    <name evidence="9" type="ORF">TH53_04275</name>
</gene>